<evidence type="ECO:0000256" key="13">
    <source>
        <dbReference type="ARBA" id="ARBA00023027"/>
    </source>
</evidence>
<keyword evidence="8 18" id="KW-0812">Transmembrane</keyword>
<keyword evidence="13 18" id="KW-0520">NAD</keyword>
<keyword evidence="14 18" id="KW-0830">Ubiquinone</keyword>
<organism evidence="20">
    <name type="scientific">Zhengitettix curvispinus</name>
    <dbReference type="NCBI Taxonomy" id="2793214"/>
    <lineage>
        <taxon>Eukaryota</taxon>
        <taxon>Metazoa</taxon>
        <taxon>Ecdysozoa</taxon>
        <taxon>Arthropoda</taxon>
        <taxon>Hexapoda</taxon>
        <taxon>Insecta</taxon>
        <taxon>Pterygota</taxon>
        <taxon>Neoptera</taxon>
        <taxon>Polyneoptera</taxon>
        <taxon>Orthoptera</taxon>
        <taxon>Caelifera</taxon>
        <taxon>Acrididea</taxon>
        <taxon>Tetrigoidea</taxon>
        <taxon>Tetrigidae</taxon>
        <taxon>Scelimeninae</taxon>
        <taxon>Zhengitettix</taxon>
    </lineage>
</organism>
<feature type="transmembrane region" description="Helical" evidence="18">
    <location>
        <begin position="60"/>
        <end position="85"/>
    </location>
</feature>
<comment type="function">
    <text evidence="18">Core subunit of the mitochondrial membrane respiratory chain NADH dehydrogenase (Complex I) which catalyzes electron transfer from NADH through the respiratory chain, using ubiquinone as an electron acceptor. Essential for the catalytic activity and assembly of complex I.</text>
</comment>
<evidence type="ECO:0000256" key="18">
    <source>
        <dbReference type="RuleBase" id="RU003403"/>
    </source>
</evidence>
<evidence type="ECO:0000256" key="16">
    <source>
        <dbReference type="ARBA" id="ARBA00023136"/>
    </source>
</evidence>
<protein>
    <recommendedName>
        <fullName evidence="5 18">NADH-ubiquinone oxidoreductase chain 2</fullName>
        <ecNumber evidence="4 18">7.1.1.2</ecNumber>
    </recommendedName>
</protein>
<evidence type="ECO:0000256" key="5">
    <source>
        <dbReference type="ARBA" id="ARBA00021008"/>
    </source>
</evidence>
<gene>
    <name evidence="20" type="primary">ND2</name>
</gene>
<keyword evidence="16 18" id="KW-0472">Membrane</keyword>
<proteinExistence type="inferred from homology"/>
<accession>A0A7T0II33</accession>
<dbReference type="GO" id="GO:0005743">
    <property type="term" value="C:mitochondrial inner membrane"/>
    <property type="evidence" value="ECO:0007669"/>
    <property type="project" value="UniProtKB-SubCell"/>
</dbReference>
<comment type="subcellular location">
    <subcellularLocation>
        <location evidence="2 18">Mitochondrion inner membrane</location>
        <topology evidence="2 18">Multi-pass membrane protein</topology>
    </subcellularLocation>
</comment>
<dbReference type="InterPro" id="IPR003917">
    <property type="entry name" value="NADH_UbQ_OxRdtase_chain2"/>
</dbReference>
<comment type="function">
    <text evidence="1">Core subunit of the mitochondrial membrane respiratory chain NADH dehydrogenase (Complex I) that is believed to belong to the minimal assembly required for catalysis. Complex I functions in the transfer of electrons from NADH to the respiratory chain. The immediate electron acceptor for the enzyme is believed to be ubiquinone.</text>
</comment>
<feature type="transmembrane region" description="Helical" evidence="18">
    <location>
        <begin position="233"/>
        <end position="253"/>
    </location>
</feature>
<dbReference type="InterPro" id="IPR001750">
    <property type="entry name" value="ND/Mrp_TM"/>
</dbReference>
<keyword evidence="9 18" id="KW-0999">Mitochondrion inner membrane</keyword>
<evidence type="ECO:0000256" key="12">
    <source>
        <dbReference type="ARBA" id="ARBA00022989"/>
    </source>
</evidence>
<evidence type="ECO:0000259" key="19">
    <source>
        <dbReference type="Pfam" id="PF00361"/>
    </source>
</evidence>
<evidence type="ECO:0000256" key="2">
    <source>
        <dbReference type="ARBA" id="ARBA00004448"/>
    </source>
</evidence>
<evidence type="ECO:0000256" key="3">
    <source>
        <dbReference type="ARBA" id="ARBA00007012"/>
    </source>
</evidence>
<keyword evidence="15 18" id="KW-0496">Mitochondrion</keyword>
<evidence type="ECO:0000256" key="17">
    <source>
        <dbReference type="ARBA" id="ARBA00049551"/>
    </source>
</evidence>
<evidence type="ECO:0000256" key="11">
    <source>
        <dbReference type="ARBA" id="ARBA00022982"/>
    </source>
</evidence>
<evidence type="ECO:0000256" key="14">
    <source>
        <dbReference type="ARBA" id="ARBA00023075"/>
    </source>
</evidence>
<reference evidence="20" key="1">
    <citation type="submission" date="2020-03" db="EMBL/GenBank/DDBJ databases">
        <title>The mitochondrial genomes of eight Scelimeninae species (Orthoptera: Tetrigoidea): deep insights into structural characteristics and phylogenetic implications.</title>
        <authorList>
            <person name="Li R."/>
            <person name="Li X.-D."/>
        </authorList>
    </citation>
    <scope>NUCLEOTIDE SEQUENCE</scope>
</reference>
<keyword evidence="6" id="KW-0813">Transport</keyword>
<dbReference type="PANTHER" id="PTHR46552:SF1">
    <property type="entry name" value="NADH-UBIQUINONE OXIDOREDUCTASE CHAIN 2"/>
    <property type="match status" value="1"/>
</dbReference>
<comment type="catalytic activity">
    <reaction evidence="17 18">
        <text>a ubiquinone + NADH + 5 H(+)(in) = a ubiquinol + NAD(+) + 4 H(+)(out)</text>
        <dbReference type="Rhea" id="RHEA:29091"/>
        <dbReference type="Rhea" id="RHEA-COMP:9565"/>
        <dbReference type="Rhea" id="RHEA-COMP:9566"/>
        <dbReference type="ChEBI" id="CHEBI:15378"/>
        <dbReference type="ChEBI" id="CHEBI:16389"/>
        <dbReference type="ChEBI" id="CHEBI:17976"/>
        <dbReference type="ChEBI" id="CHEBI:57540"/>
        <dbReference type="ChEBI" id="CHEBI:57945"/>
        <dbReference type="EC" id="7.1.1.2"/>
    </reaction>
</comment>
<evidence type="ECO:0000256" key="1">
    <source>
        <dbReference type="ARBA" id="ARBA00003257"/>
    </source>
</evidence>
<evidence type="ECO:0000256" key="15">
    <source>
        <dbReference type="ARBA" id="ARBA00023128"/>
    </source>
</evidence>
<feature type="transmembrane region" description="Helical" evidence="18">
    <location>
        <begin position="314"/>
        <end position="333"/>
    </location>
</feature>
<dbReference type="PRINTS" id="PR01436">
    <property type="entry name" value="NADHDHGNASE2"/>
</dbReference>
<dbReference type="InterPro" id="IPR050175">
    <property type="entry name" value="Complex_I_Subunit_2"/>
</dbReference>
<evidence type="ECO:0000313" key="20">
    <source>
        <dbReference type="EMBL" id="QPK42066.1"/>
    </source>
</evidence>
<keyword evidence="7 18" id="KW-0679">Respiratory chain</keyword>
<keyword evidence="12 18" id="KW-1133">Transmembrane helix</keyword>
<feature type="transmembrane region" description="Helical" evidence="18">
    <location>
        <begin position="144"/>
        <end position="163"/>
    </location>
</feature>
<keyword evidence="10 18" id="KW-1278">Translocase</keyword>
<dbReference type="AlphaFoldDB" id="A0A7T0II33"/>
<dbReference type="GO" id="GO:0008137">
    <property type="term" value="F:NADH dehydrogenase (ubiquinone) activity"/>
    <property type="evidence" value="ECO:0007669"/>
    <property type="project" value="UniProtKB-EC"/>
</dbReference>
<evidence type="ECO:0000256" key="4">
    <source>
        <dbReference type="ARBA" id="ARBA00012944"/>
    </source>
</evidence>
<evidence type="ECO:0000256" key="6">
    <source>
        <dbReference type="ARBA" id="ARBA00022448"/>
    </source>
</evidence>
<evidence type="ECO:0000256" key="7">
    <source>
        <dbReference type="ARBA" id="ARBA00022660"/>
    </source>
</evidence>
<dbReference type="EMBL" id="MT162544">
    <property type="protein sequence ID" value="QPK42066.1"/>
    <property type="molecule type" value="Genomic_DNA"/>
</dbReference>
<comment type="similarity">
    <text evidence="3 18">Belongs to the complex I subunit 2 family.</text>
</comment>
<feature type="transmembrane region" description="Helical" evidence="18">
    <location>
        <begin position="265"/>
        <end position="285"/>
    </location>
</feature>
<feature type="domain" description="NADH:quinone oxidoreductase/Mrp antiporter transmembrane" evidence="19">
    <location>
        <begin position="25"/>
        <end position="280"/>
    </location>
</feature>
<sequence length="334" mass="38417">MSKAPNKMLFMTILMLSTIISSTTNSWLGVWLGLEINLLSFIPMMSDIKYNSNISSIKYFIIQTMASISLLTSYIIHMININIYLNLELNLLSIAILMKMGAAPLHFWFPEVMENISWLNCLMLMTWQKLAPMIVLFYLHPNMIIMMTFIIMSAMIGAIMGMNQTSLRMILAYSSINHIGWMITALQVSFSTWLIYISIYSILNMIICSIFEINNVNSIKEIFTKNNNKINSLSVMISVLSLGGMPPLLGFVPKWILMQDLVMKHLYIQLIYLIISTTLTLYFYLKMFSSASLIFIKENKWMINLNNMLKMEKIMIIMNLISSLGLCLSMLIMK</sequence>
<feature type="transmembrane region" description="Helical" evidence="18">
    <location>
        <begin position="170"/>
        <end position="187"/>
    </location>
</feature>
<evidence type="ECO:0000256" key="10">
    <source>
        <dbReference type="ARBA" id="ARBA00022967"/>
    </source>
</evidence>
<feature type="transmembrane region" description="Helical" evidence="18">
    <location>
        <begin position="193"/>
        <end position="213"/>
    </location>
</feature>
<evidence type="ECO:0000256" key="8">
    <source>
        <dbReference type="ARBA" id="ARBA00022692"/>
    </source>
</evidence>
<dbReference type="Pfam" id="PF00361">
    <property type="entry name" value="Proton_antipo_M"/>
    <property type="match status" value="1"/>
</dbReference>
<keyword evidence="11 18" id="KW-0249">Electron transport</keyword>
<dbReference type="PANTHER" id="PTHR46552">
    <property type="entry name" value="NADH-UBIQUINONE OXIDOREDUCTASE CHAIN 2"/>
    <property type="match status" value="1"/>
</dbReference>
<dbReference type="EC" id="7.1.1.2" evidence="4 18"/>
<evidence type="ECO:0000256" key="9">
    <source>
        <dbReference type="ARBA" id="ARBA00022792"/>
    </source>
</evidence>
<feature type="transmembrane region" description="Helical" evidence="18">
    <location>
        <begin position="91"/>
        <end position="109"/>
    </location>
</feature>
<geneLocation type="mitochondrion" evidence="20"/>
<dbReference type="GO" id="GO:0006120">
    <property type="term" value="P:mitochondrial electron transport, NADH to ubiquinone"/>
    <property type="evidence" value="ECO:0007669"/>
    <property type="project" value="InterPro"/>
</dbReference>
<name>A0A7T0II33_9ORTH</name>